<feature type="transmembrane region" description="Helical" evidence="6">
    <location>
        <begin position="292"/>
        <end position="314"/>
    </location>
</feature>
<dbReference type="PANTHER" id="PTHR23502">
    <property type="entry name" value="MAJOR FACILITATOR SUPERFAMILY"/>
    <property type="match status" value="1"/>
</dbReference>
<keyword evidence="2" id="KW-0813">Transport</keyword>
<feature type="transmembrane region" description="Helical" evidence="6">
    <location>
        <begin position="553"/>
        <end position="572"/>
    </location>
</feature>
<feature type="transmembrane region" description="Helical" evidence="6">
    <location>
        <begin position="320"/>
        <end position="342"/>
    </location>
</feature>
<name>A0AAE0MD81_9PEZI</name>
<dbReference type="Proteomes" id="UP001283341">
    <property type="component" value="Unassembled WGS sequence"/>
</dbReference>
<reference evidence="8" key="1">
    <citation type="journal article" date="2023" name="Mol. Phylogenet. Evol.">
        <title>Genome-scale phylogeny and comparative genomics of the fungal order Sordariales.</title>
        <authorList>
            <person name="Hensen N."/>
            <person name="Bonometti L."/>
            <person name="Westerberg I."/>
            <person name="Brannstrom I.O."/>
            <person name="Guillou S."/>
            <person name="Cros-Aarteil S."/>
            <person name="Calhoun S."/>
            <person name="Haridas S."/>
            <person name="Kuo A."/>
            <person name="Mondo S."/>
            <person name="Pangilinan J."/>
            <person name="Riley R."/>
            <person name="LaButti K."/>
            <person name="Andreopoulos B."/>
            <person name="Lipzen A."/>
            <person name="Chen C."/>
            <person name="Yan M."/>
            <person name="Daum C."/>
            <person name="Ng V."/>
            <person name="Clum A."/>
            <person name="Steindorff A."/>
            <person name="Ohm R.A."/>
            <person name="Martin F."/>
            <person name="Silar P."/>
            <person name="Natvig D.O."/>
            <person name="Lalanne C."/>
            <person name="Gautier V."/>
            <person name="Ament-Velasquez S.L."/>
            <person name="Kruys A."/>
            <person name="Hutchinson M.I."/>
            <person name="Powell A.J."/>
            <person name="Barry K."/>
            <person name="Miller A.N."/>
            <person name="Grigoriev I.V."/>
            <person name="Debuchy R."/>
            <person name="Gladieux P."/>
            <person name="Hiltunen Thoren M."/>
            <person name="Johannesson H."/>
        </authorList>
    </citation>
    <scope>NUCLEOTIDE SEQUENCE</scope>
    <source>
        <strain evidence="8">CBS 118394</strain>
    </source>
</reference>
<reference evidence="8" key="2">
    <citation type="submission" date="2023-06" db="EMBL/GenBank/DDBJ databases">
        <authorList>
            <consortium name="Lawrence Berkeley National Laboratory"/>
            <person name="Haridas S."/>
            <person name="Hensen N."/>
            <person name="Bonometti L."/>
            <person name="Westerberg I."/>
            <person name="Brannstrom I.O."/>
            <person name="Guillou S."/>
            <person name="Cros-Aarteil S."/>
            <person name="Calhoun S."/>
            <person name="Kuo A."/>
            <person name="Mondo S."/>
            <person name="Pangilinan J."/>
            <person name="Riley R."/>
            <person name="Labutti K."/>
            <person name="Andreopoulos B."/>
            <person name="Lipzen A."/>
            <person name="Chen C."/>
            <person name="Yanf M."/>
            <person name="Daum C."/>
            <person name="Ng V."/>
            <person name="Clum A."/>
            <person name="Steindorff A."/>
            <person name="Ohm R."/>
            <person name="Martin F."/>
            <person name="Silar P."/>
            <person name="Natvig D."/>
            <person name="Lalanne C."/>
            <person name="Gautier V."/>
            <person name="Ament-Velasquez S.L."/>
            <person name="Kruys A."/>
            <person name="Hutchinson M.I."/>
            <person name="Powell A.J."/>
            <person name="Barry K."/>
            <person name="Miller A.N."/>
            <person name="Grigoriev I.V."/>
            <person name="Debuchy R."/>
            <person name="Gladieux P."/>
            <person name="Thoren M.H."/>
            <person name="Johannesson H."/>
        </authorList>
    </citation>
    <scope>NUCLEOTIDE SEQUENCE</scope>
    <source>
        <strain evidence="8">CBS 118394</strain>
    </source>
</reference>
<dbReference type="InterPro" id="IPR036259">
    <property type="entry name" value="MFS_trans_sf"/>
</dbReference>
<protein>
    <submittedName>
        <fullName evidence="8">Major facilitator superfamily domain-containing protein</fullName>
    </submittedName>
</protein>
<evidence type="ECO:0000313" key="8">
    <source>
        <dbReference type="EMBL" id="KAK3326749.1"/>
    </source>
</evidence>
<keyword evidence="3 6" id="KW-0812">Transmembrane</keyword>
<feature type="transmembrane region" description="Helical" evidence="6">
    <location>
        <begin position="257"/>
        <end position="280"/>
    </location>
</feature>
<dbReference type="Pfam" id="PF07690">
    <property type="entry name" value="MFS_1"/>
    <property type="match status" value="1"/>
</dbReference>
<evidence type="ECO:0000259" key="7">
    <source>
        <dbReference type="PROSITE" id="PS50850"/>
    </source>
</evidence>
<dbReference type="Gene3D" id="1.20.1250.20">
    <property type="entry name" value="MFS general substrate transporter like domains"/>
    <property type="match status" value="1"/>
</dbReference>
<evidence type="ECO:0000256" key="3">
    <source>
        <dbReference type="ARBA" id="ARBA00022692"/>
    </source>
</evidence>
<dbReference type="GO" id="GO:0005886">
    <property type="term" value="C:plasma membrane"/>
    <property type="evidence" value="ECO:0007669"/>
    <property type="project" value="TreeGrafter"/>
</dbReference>
<evidence type="ECO:0000256" key="6">
    <source>
        <dbReference type="SAM" id="Phobius"/>
    </source>
</evidence>
<keyword evidence="4 6" id="KW-1133">Transmembrane helix</keyword>
<comment type="subcellular location">
    <subcellularLocation>
        <location evidence="1">Membrane</location>
        <topology evidence="1">Multi-pass membrane protein</topology>
    </subcellularLocation>
</comment>
<keyword evidence="9" id="KW-1185">Reference proteome</keyword>
<dbReference type="EMBL" id="JAUEDM010000002">
    <property type="protein sequence ID" value="KAK3326749.1"/>
    <property type="molecule type" value="Genomic_DNA"/>
</dbReference>
<sequence>MLNLFLAVFLRAKDVLLPTRLFITPSPNRPTPGRPRTEPIYKRQLPCVLTVNNFCRLIVGALCCLETILPPSESIPEKPPPRQKPSHCNYQKLQSQNHRRAGNNSVAAKAGPKLGLGCIAPGDNNEYGSYHEGDDSCSKKKEEIVTTVEPPQPPTSVFSPRQKRVIAFGASFAALYLPLNALIYLPALRPLAQDLGVTVLLVHQTIAASFLVAGIIPAMADDMPDNPHRGRRPVYLGTCAIMIGANVGIVLQRSYPAFFFLRMLQAAGASGMLGFAYGVIADIATAAERGSLVGTMLLMADIASSIGPIIGGALTQRFDWRSIFVFLAILAGTHFFIMLLLFPETRPSLVGDGSVKLIYQDLFHALRRVPTVLLLKRRKTTSLFSTDDMSDTAPIIITYEELRDNGYHLSPEDKKQVAGVTVLATKELPQAPPKQFRVPNPFACLRILRHKGSLTVVAIAAITSFIKTTLQVSLGAQCAVIYELTSIQAGLVYIPSGLGRTVGAYAAGRFVDHNYRQTVDQLSLPHTRNFSRKQPQLDKNSPNFPLETTRLRGLHWITLITVITLVGYGWTLETRTHISVMLVLQFVNGMFNAATFTLCGTLLTDLNPGGSASAQAADNLARNACSAVGVAVIQLVFGSLRPLRACLVYAGIAAVCFPLGLGLQVWGPGWRMGARLKMELLARME</sequence>
<evidence type="ECO:0000256" key="4">
    <source>
        <dbReference type="ARBA" id="ARBA00022989"/>
    </source>
</evidence>
<keyword evidence="5 6" id="KW-0472">Membrane</keyword>
<gene>
    <name evidence="8" type="ORF">B0H66DRAFT_617963</name>
</gene>
<feature type="transmembrane region" description="Helical" evidence="6">
    <location>
        <begin position="647"/>
        <end position="667"/>
    </location>
</feature>
<dbReference type="GO" id="GO:0022857">
    <property type="term" value="F:transmembrane transporter activity"/>
    <property type="evidence" value="ECO:0007669"/>
    <property type="project" value="InterPro"/>
</dbReference>
<feature type="transmembrane region" description="Helical" evidence="6">
    <location>
        <begin position="165"/>
        <end position="185"/>
    </location>
</feature>
<dbReference type="SUPFAM" id="SSF103473">
    <property type="entry name" value="MFS general substrate transporter"/>
    <property type="match status" value="1"/>
</dbReference>
<organism evidence="8 9">
    <name type="scientific">Apodospora peruviana</name>
    <dbReference type="NCBI Taxonomy" id="516989"/>
    <lineage>
        <taxon>Eukaryota</taxon>
        <taxon>Fungi</taxon>
        <taxon>Dikarya</taxon>
        <taxon>Ascomycota</taxon>
        <taxon>Pezizomycotina</taxon>
        <taxon>Sordariomycetes</taxon>
        <taxon>Sordariomycetidae</taxon>
        <taxon>Sordariales</taxon>
        <taxon>Lasiosphaeriaceae</taxon>
        <taxon>Apodospora</taxon>
    </lineage>
</organism>
<proteinExistence type="predicted"/>
<dbReference type="PANTHER" id="PTHR23502:SF51">
    <property type="entry name" value="QUINIDINE RESISTANCE PROTEIN 1-RELATED"/>
    <property type="match status" value="1"/>
</dbReference>
<dbReference type="InterPro" id="IPR011701">
    <property type="entry name" value="MFS"/>
</dbReference>
<feature type="transmembrane region" description="Helical" evidence="6">
    <location>
        <begin position="578"/>
        <end position="603"/>
    </location>
</feature>
<comment type="caution">
    <text evidence="8">The sequence shown here is derived from an EMBL/GenBank/DDBJ whole genome shotgun (WGS) entry which is preliminary data.</text>
</comment>
<dbReference type="PROSITE" id="PS50850">
    <property type="entry name" value="MFS"/>
    <property type="match status" value="1"/>
</dbReference>
<feature type="domain" description="Major facilitator superfamily (MFS) profile" evidence="7">
    <location>
        <begin position="166"/>
        <end position="685"/>
    </location>
</feature>
<evidence type="ECO:0000256" key="2">
    <source>
        <dbReference type="ARBA" id="ARBA00022448"/>
    </source>
</evidence>
<accession>A0AAE0MD81</accession>
<evidence type="ECO:0000256" key="5">
    <source>
        <dbReference type="ARBA" id="ARBA00023136"/>
    </source>
</evidence>
<feature type="transmembrane region" description="Helical" evidence="6">
    <location>
        <begin position="197"/>
        <end position="220"/>
    </location>
</feature>
<feature type="transmembrane region" description="Helical" evidence="6">
    <location>
        <begin position="624"/>
        <end position="641"/>
    </location>
</feature>
<dbReference type="AlphaFoldDB" id="A0AAE0MD81"/>
<dbReference type="InterPro" id="IPR020846">
    <property type="entry name" value="MFS_dom"/>
</dbReference>
<feature type="transmembrane region" description="Helical" evidence="6">
    <location>
        <begin position="232"/>
        <end position="251"/>
    </location>
</feature>
<evidence type="ECO:0000313" key="9">
    <source>
        <dbReference type="Proteomes" id="UP001283341"/>
    </source>
</evidence>
<evidence type="ECO:0000256" key="1">
    <source>
        <dbReference type="ARBA" id="ARBA00004141"/>
    </source>
</evidence>